<organism evidence="2 3">
    <name type="scientific">Panagrolaimus davidi</name>
    <dbReference type="NCBI Taxonomy" id="227884"/>
    <lineage>
        <taxon>Eukaryota</taxon>
        <taxon>Metazoa</taxon>
        <taxon>Ecdysozoa</taxon>
        <taxon>Nematoda</taxon>
        <taxon>Chromadorea</taxon>
        <taxon>Rhabditida</taxon>
        <taxon>Tylenchina</taxon>
        <taxon>Panagrolaimomorpha</taxon>
        <taxon>Panagrolaimoidea</taxon>
        <taxon>Panagrolaimidae</taxon>
        <taxon>Panagrolaimus</taxon>
    </lineage>
</organism>
<accession>A0A914QP84</accession>
<evidence type="ECO:0000313" key="3">
    <source>
        <dbReference type="WBParaSite" id="PDA_v2.g5513.t1"/>
    </source>
</evidence>
<name>A0A914QP84_9BILA</name>
<feature type="transmembrane region" description="Helical" evidence="1">
    <location>
        <begin position="245"/>
        <end position="267"/>
    </location>
</feature>
<keyword evidence="1" id="KW-0472">Membrane</keyword>
<keyword evidence="2" id="KW-1185">Reference proteome</keyword>
<reference evidence="3" key="1">
    <citation type="submission" date="2022-11" db="UniProtKB">
        <authorList>
            <consortium name="WormBaseParasite"/>
        </authorList>
    </citation>
    <scope>IDENTIFICATION</scope>
</reference>
<evidence type="ECO:0000313" key="2">
    <source>
        <dbReference type="Proteomes" id="UP000887578"/>
    </source>
</evidence>
<dbReference type="WBParaSite" id="PDA_v2.g5513.t1">
    <property type="protein sequence ID" value="PDA_v2.g5513.t1"/>
    <property type="gene ID" value="PDA_v2.g5513"/>
</dbReference>
<dbReference type="Proteomes" id="UP000887578">
    <property type="component" value="Unplaced"/>
</dbReference>
<keyword evidence="1" id="KW-0812">Transmembrane</keyword>
<keyword evidence="1" id="KW-1133">Transmembrane helix</keyword>
<evidence type="ECO:0000256" key="1">
    <source>
        <dbReference type="SAM" id="Phobius"/>
    </source>
</evidence>
<protein>
    <submittedName>
        <fullName evidence="3">Allorecognition 2</fullName>
    </submittedName>
</protein>
<proteinExistence type="predicted"/>
<sequence length="384" mass="42518">MATRDEFVVFKEKKQNFVNGNSQTNDQNQYSNLNLNQSYKYPITIPVQACSKSFTDKNCEGTTATAKSPDSKVPDYCKERTKLFSLNKYSECLELKNNAEAESDKRWKKDYSSTISNKSTLSLHIAAYEKSVEVAAYDPFSGKNYKDLKNGISQSIINKKQIFASSFIVQNPFEFPRQQTDTTTEYTTSTTEISEFTTSKSLLNLSESSTNGQQVTAFIECINHGSETYRIAALPLSKNMILSSMYALILSIGFLIAAYAFQLYTIIRRQHFIIQEKVPLDVGADDMIGKETAYRNTKLTGMTQAQDVAGGPVGGGGGGEPSAIKLVGMDAAFGNVTFDNDSTKDQITKMEEKMTGPSIRRIPEKPKSVGLKKVMSGPRSVFLA</sequence>
<dbReference type="AlphaFoldDB" id="A0A914QP84"/>